<evidence type="ECO:0000313" key="1">
    <source>
        <dbReference type="EMBL" id="PWW04732.1"/>
    </source>
</evidence>
<reference evidence="1 2" key="1">
    <citation type="submission" date="2018-05" db="EMBL/GenBank/DDBJ databases">
        <title>Genomic Encyclopedia of Type Strains, Phase III (KMG-III): the genomes of soil and plant-associated and newly described type strains.</title>
        <authorList>
            <person name="Whitman W."/>
        </authorList>
    </citation>
    <scope>NUCLEOTIDE SEQUENCE [LARGE SCALE GENOMIC DNA]</scope>
    <source>
        <strain evidence="1 2">CECT 5696</strain>
    </source>
</reference>
<organism evidence="1 2">
    <name type="scientific">Paenibacillus cellulosilyticus</name>
    <dbReference type="NCBI Taxonomy" id="375489"/>
    <lineage>
        <taxon>Bacteria</taxon>
        <taxon>Bacillati</taxon>
        <taxon>Bacillota</taxon>
        <taxon>Bacilli</taxon>
        <taxon>Bacillales</taxon>
        <taxon>Paenibacillaceae</taxon>
        <taxon>Paenibacillus</taxon>
    </lineage>
</organism>
<comment type="caution">
    <text evidence="1">The sequence shown here is derived from an EMBL/GenBank/DDBJ whole genome shotgun (WGS) entry which is preliminary data.</text>
</comment>
<gene>
    <name evidence="1" type="ORF">DFQ01_10613</name>
</gene>
<dbReference type="SUPFAM" id="SSF52833">
    <property type="entry name" value="Thioredoxin-like"/>
    <property type="match status" value="1"/>
</dbReference>
<name>A0A2V2YYD1_9BACL</name>
<dbReference type="Gene3D" id="3.40.30.10">
    <property type="entry name" value="Glutaredoxin"/>
    <property type="match status" value="1"/>
</dbReference>
<keyword evidence="2" id="KW-1185">Reference proteome</keyword>
<dbReference type="RefSeq" id="WP_110043852.1">
    <property type="nucleotide sequence ID" value="NZ_CP054612.1"/>
</dbReference>
<dbReference type="Proteomes" id="UP000246635">
    <property type="component" value="Unassembled WGS sequence"/>
</dbReference>
<evidence type="ECO:0008006" key="3">
    <source>
        <dbReference type="Google" id="ProtNLM"/>
    </source>
</evidence>
<evidence type="ECO:0000313" key="2">
    <source>
        <dbReference type="Proteomes" id="UP000246635"/>
    </source>
</evidence>
<dbReference type="EMBL" id="QGTQ01000006">
    <property type="protein sequence ID" value="PWW04732.1"/>
    <property type="molecule type" value="Genomic_DNA"/>
</dbReference>
<sequence>MSQQDYISRYYKSPIILGDYMPDLTIQTLDQGELRLYDLITNHLFLLCFSVECTSCLESMEILDQFLELNHKRYNIAILIYCKEEMFNEVKAAFGERVSHIYRVTKHDLTKRLRVMELPSGFILNRLGQIVETNNCLSMGAFNHIVEPLVKIV</sequence>
<protein>
    <recommendedName>
        <fullName evidence="3">AhpC/TSA family protein</fullName>
    </recommendedName>
</protein>
<accession>A0A2V2YYD1</accession>
<proteinExistence type="predicted"/>
<dbReference type="AlphaFoldDB" id="A0A2V2YYD1"/>
<dbReference type="InterPro" id="IPR036249">
    <property type="entry name" value="Thioredoxin-like_sf"/>
</dbReference>